<name>A0A9P5P7Q0_9AGAR</name>
<dbReference type="GO" id="GO:0006144">
    <property type="term" value="P:purine nucleobase metabolic process"/>
    <property type="evidence" value="ECO:0007669"/>
    <property type="project" value="UniProtKB-KW"/>
</dbReference>
<keyword evidence="2" id="KW-0659">Purine metabolism</keyword>
<evidence type="ECO:0000256" key="3">
    <source>
        <dbReference type="ARBA" id="ARBA00023239"/>
    </source>
</evidence>
<comment type="subunit">
    <text evidence="1">Homodimer.</text>
</comment>
<dbReference type="GO" id="GO:0050385">
    <property type="term" value="F:ureidoglycolate lyase activity"/>
    <property type="evidence" value="ECO:0007669"/>
    <property type="project" value="UniProtKB-EC"/>
</dbReference>
<evidence type="ECO:0000256" key="2">
    <source>
        <dbReference type="ARBA" id="ARBA00022631"/>
    </source>
</evidence>
<evidence type="ECO:0000313" key="5">
    <source>
        <dbReference type="EMBL" id="KAF9058498.1"/>
    </source>
</evidence>
<protein>
    <submittedName>
        <fullName evidence="5">Ureidoglycolate hydrolase</fullName>
    </submittedName>
</protein>
<comment type="caution">
    <text evidence="5">The sequence shown here is derived from an EMBL/GenBank/DDBJ whole genome shotgun (WGS) entry which is preliminary data.</text>
</comment>
<evidence type="ECO:0000313" key="6">
    <source>
        <dbReference type="Proteomes" id="UP000772434"/>
    </source>
</evidence>
<dbReference type="InterPro" id="IPR007247">
    <property type="entry name" value="Ureidogly_lyase"/>
</dbReference>
<evidence type="ECO:0000256" key="4">
    <source>
        <dbReference type="ARBA" id="ARBA00047684"/>
    </source>
</evidence>
<dbReference type="InterPro" id="IPR011051">
    <property type="entry name" value="RmlC_Cupin_sf"/>
</dbReference>
<dbReference type="Proteomes" id="UP000772434">
    <property type="component" value="Unassembled WGS sequence"/>
</dbReference>
<dbReference type="Pfam" id="PF04115">
    <property type="entry name" value="Ureidogly_lyase"/>
    <property type="match status" value="1"/>
</dbReference>
<feature type="non-terminal residue" evidence="5">
    <location>
        <position position="80"/>
    </location>
</feature>
<dbReference type="CDD" id="cd20298">
    <property type="entry name" value="cupin_UAH"/>
    <property type="match status" value="1"/>
</dbReference>
<dbReference type="InterPro" id="IPR024060">
    <property type="entry name" value="Ureidoglycolate_lyase_dom_sf"/>
</dbReference>
<keyword evidence="6" id="KW-1185">Reference proteome</keyword>
<keyword evidence="3" id="KW-0456">Lyase</keyword>
<dbReference type="Gene3D" id="2.60.120.480">
    <property type="entry name" value="Ureidoglycolate hydrolase"/>
    <property type="match status" value="1"/>
</dbReference>
<dbReference type="InterPro" id="IPR047233">
    <property type="entry name" value="UAH_cupin"/>
</dbReference>
<gene>
    <name evidence="5" type="ORF">BDP27DRAFT_1240849</name>
</gene>
<sequence length="80" mass="8867">RYLVVVAKNGEDDKPDLKTLGAFIANTAQGIVYSTGIWHQPMTVLDKELDFTCVETQIGNGGKEDCEIVELETSVRLRLL</sequence>
<comment type="catalytic activity">
    <reaction evidence="4">
        <text>(S)-ureidoglycolate = urea + glyoxylate</text>
        <dbReference type="Rhea" id="RHEA:11304"/>
        <dbReference type="ChEBI" id="CHEBI:16199"/>
        <dbReference type="ChEBI" id="CHEBI:36655"/>
        <dbReference type="ChEBI" id="CHEBI:57296"/>
        <dbReference type="EC" id="4.3.2.3"/>
    </reaction>
</comment>
<dbReference type="EMBL" id="JADNRY010000372">
    <property type="protein sequence ID" value="KAF9058498.1"/>
    <property type="molecule type" value="Genomic_DNA"/>
</dbReference>
<proteinExistence type="predicted"/>
<organism evidence="5 6">
    <name type="scientific">Rhodocollybia butyracea</name>
    <dbReference type="NCBI Taxonomy" id="206335"/>
    <lineage>
        <taxon>Eukaryota</taxon>
        <taxon>Fungi</taxon>
        <taxon>Dikarya</taxon>
        <taxon>Basidiomycota</taxon>
        <taxon>Agaricomycotina</taxon>
        <taxon>Agaricomycetes</taxon>
        <taxon>Agaricomycetidae</taxon>
        <taxon>Agaricales</taxon>
        <taxon>Marasmiineae</taxon>
        <taxon>Omphalotaceae</taxon>
        <taxon>Rhodocollybia</taxon>
    </lineage>
</organism>
<dbReference type="SUPFAM" id="SSF51182">
    <property type="entry name" value="RmlC-like cupins"/>
    <property type="match status" value="1"/>
</dbReference>
<dbReference type="OrthoDB" id="10266039at2759"/>
<dbReference type="GO" id="GO:0004848">
    <property type="term" value="F:ureidoglycolate hydrolase activity"/>
    <property type="evidence" value="ECO:0007669"/>
    <property type="project" value="InterPro"/>
</dbReference>
<dbReference type="GO" id="GO:0000256">
    <property type="term" value="P:allantoin catabolic process"/>
    <property type="evidence" value="ECO:0007669"/>
    <property type="project" value="InterPro"/>
</dbReference>
<evidence type="ECO:0000256" key="1">
    <source>
        <dbReference type="ARBA" id="ARBA00011738"/>
    </source>
</evidence>
<reference evidence="5" key="1">
    <citation type="submission" date="2020-11" db="EMBL/GenBank/DDBJ databases">
        <authorList>
            <consortium name="DOE Joint Genome Institute"/>
            <person name="Ahrendt S."/>
            <person name="Riley R."/>
            <person name="Andreopoulos W."/>
            <person name="Labutti K."/>
            <person name="Pangilinan J."/>
            <person name="Ruiz-Duenas F.J."/>
            <person name="Barrasa J.M."/>
            <person name="Sanchez-Garcia M."/>
            <person name="Camarero S."/>
            <person name="Miyauchi S."/>
            <person name="Serrano A."/>
            <person name="Linde D."/>
            <person name="Babiker R."/>
            <person name="Drula E."/>
            <person name="Ayuso-Fernandez I."/>
            <person name="Pacheco R."/>
            <person name="Padilla G."/>
            <person name="Ferreira P."/>
            <person name="Barriuso J."/>
            <person name="Kellner H."/>
            <person name="Castanera R."/>
            <person name="Alfaro M."/>
            <person name="Ramirez L."/>
            <person name="Pisabarro A.G."/>
            <person name="Kuo A."/>
            <person name="Tritt A."/>
            <person name="Lipzen A."/>
            <person name="He G."/>
            <person name="Yan M."/>
            <person name="Ng V."/>
            <person name="Cullen D."/>
            <person name="Martin F."/>
            <person name="Rosso M.-N."/>
            <person name="Henrissat B."/>
            <person name="Hibbett D."/>
            <person name="Martinez A.T."/>
            <person name="Grigoriev I.V."/>
        </authorList>
    </citation>
    <scope>NUCLEOTIDE SEQUENCE</scope>
    <source>
        <strain evidence="5">AH 40177</strain>
    </source>
</reference>
<dbReference type="PANTHER" id="PTHR21221">
    <property type="entry name" value="UREIDOGLYCOLATE HYDROLASE"/>
    <property type="match status" value="1"/>
</dbReference>
<dbReference type="AlphaFoldDB" id="A0A9P5P7Q0"/>
<dbReference type="PANTHER" id="PTHR21221:SF1">
    <property type="entry name" value="UREIDOGLYCOLATE LYASE"/>
    <property type="match status" value="1"/>
</dbReference>
<accession>A0A9P5P7Q0</accession>
<keyword evidence="5" id="KW-0378">Hydrolase</keyword>